<evidence type="ECO:0000313" key="1">
    <source>
        <dbReference type="EMBL" id="CAH1263816.1"/>
    </source>
</evidence>
<organism evidence="1 2">
    <name type="scientific">Branchiostoma lanceolatum</name>
    <name type="common">Common lancelet</name>
    <name type="synonym">Amphioxus lanceolatum</name>
    <dbReference type="NCBI Taxonomy" id="7740"/>
    <lineage>
        <taxon>Eukaryota</taxon>
        <taxon>Metazoa</taxon>
        <taxon>Chordata</taxon>
        <taxon>Cephalochordata</taxon>
        <taxon>Leptocardii</taxon>
        <taxon>Amphioxiformes</taxon>
        <taxon>Branchiostomatidae</taxon>
        <taxon>Branchiostoma</taxon>
    </lineage>
</organism>
<name>A0A8J9ZXA8_BRALA</name>
<keyword evidence="2" id="KW-1185">Reference proteome</keyword>
<sequence length="86" mass="10086">MLHNVQRYMTHKTTRHVFEEALHHVVDKNMPQILRRPEFVSLPDDVKFTIVERIGRSYSKQSGDTVASEGRVKSAPLRLDDLEWKL</sequence>
<dbReference type="AlphaFoldDB" id="A0A8J9ZXA8"/>
<dbReference type="OrthoDB" id="10476185at2759"/>
<gene>
    <name evidence="1" type="primary">Hypp2771</name>
    <name evidence="1" type="ORF">BLAG_LOCUS18385</name>
</gene>
<dbReference type="Proteomes" id="UP000838412">
    <property type="component" value="Chromosome 4"/>
</dbReference>
<dbReference type="EMBL" id="OV696689">
    <property type="protein sequence ID" value="CAH1263816.1"/>
    <property type="molecule type" value="Genomic_DNA"/>
</dbReference>
<accession>A0A8J9ZXA8</accession>
<evidence type="ECO:0000313" key="2">
    <source>
        <dbReference type="Proteomes" id="UP000838412"/>
    </source>
</evidence>
<reference evidence="1" key="1">
    <citation type="submission" date="2022-01" db="EMBL/GenBank/DDBJ databases">
        <authorList>
            <person name="Braso-Vives M."/>
        </authorList>
    </citation>
    <scope>NUCLEOTIDE SEQUENCE</scope>
</reference>
<proteinExistence type="predicted"/>
<protein>
    <submittedName>
        <fullName evidence="1">Hypp2771 protein</fullName>
    </submittedName>
</protein>